<dbReference type="EMBL" id="JACCFS010000001">
    <property type="protein sequence ID" value="NYJ34625.1"/>
    <property type="molecule type" value="Genomic_DNA"/>
</dbReference>
<dbReference type="Gene3D" id="1.10.1220.10">
    <property type="entry name" value="Met repressor-like"/>
    <property type="match status" value="1"/>
</dbReference>
<organism evidence="2 3">
    <name type="scientific">Nocardiopsis aegyptia</name>
    <dbReference type="NCBI Taxonomy" id="220378"/>
    <lineage>
        <taxon>Bacteria</taxon>
        <taxon>Bacillati</taxon>
        <taxon>Actinomycetota</taxon>
        <taxon>Actinomycetes</taxon>
        <taxon>Streptosporangiales</taxon>
        <taxon>Nocardiopsidaceae</taxon>
        <taxon>Nocardiopsis</taxon>
    </lineage>
</organism>
<dbReference type="Proteomes" id="UP000572051">
    <property type="component" value="Unassembled WGS sequence"/>
</dbReference>
<evidence type="ECO:0000313" key="2">
    <source>
        <dbReference type="EMBL" id="NYJ34625.1"/>
    </source>
</evidence>
<dbReference type="InterPro" id="IPR013321">
    <property type="entry name" value="Arc_rbn_hlx_hlx"/>
</dbReference>
<gene>
    <name evidence="2" type="ORF">HNR10_002506</name>
</gene>
<dbReference type="SUPFAM" id="SSF47598">
    <property type="entry name" value="Ribbon-helix-helix"/>
    <property type="match status" value="1"/>
</dbReference>
<evidence type="ECO:0000256" key="1">
    <source>
        <dbReference type="SAM" id="MobiDB-lite"/>
    </source>
</evidence>
<evidence type="ECO:0008006" key="4">
    <source>
        <dbReference type="Google" id="ProtNLM"/>
    </source>
</evidence>
<keyword evidence="3" id="KW-1185">Reference proteome</keyword>
<dbReference type="InterPro" id="IPR010985">
    <property type="entry name" value="Ribbon_hlx_hlx"/>
</dbReference>
<proteinExistence type="predicted"/>
<protein>
    <recommendedName>
        <fullName evidence="4">Histidine kinase</fullName>
    </recommendedName>
</protein>
<accession>A0A7Z0EM29</accession>
<name>A0A7Z0EM29_9ACTN</name>
<comment type="caution">
    <text evidence="2">The sequence shown here is derived from an EMBL/GenBank/DDBJ whole genome shotgun (WGS) entry which is preliminary data.</text>
</comment>
<sequence length="180" mass="19574">MDLMPYVDELRRQLLVAAEAGDEDTRVIAERLTAALEPAARLTLLDTLSAAADEITRDLAPGSVEVRLRGRQTDFIVTSPDFDDVTEGGPTAPAHEGDAGDDRRALAAQLRADAEEGGTSRITLRMPDRLKPLVEEAARAEGLSVNAWLVRAVATSLDTGRRRPETRARQVGRGYTGWVR</sequence>
<dbReference type="RefSeq" id="WP_312889227.1">
    <property type="nucleotide sequence ID" value="NZ_JACCFS010000001.1"/>
</dbReference>
<dbReference type="GO" id="GO:0006355">
    <property type="term" value="P:regulation of DNA-templated transcription"/>
    <property type="evidence" value="ECO:0007669"/>
    <property type="project" value="InterPro"/>
</dbReference>
<dbReference type="AlphaFoldDB" id="A0A7Z0EM29"/>
<feature type="region of interest" description="Disordered" evidence="1">
    <location>
        <begin position="80"/>
        <end position="102"/>
    </location>
</feature>
<evidence type="ECO:0000313" key="3">
    <source>
        <dbReference type="Proteomes" id="UP000572051"/>
    </source>
</evidence>
<reference evidence="2 3" key="1">
    <citation type="submission" date="2020-07" db="EMBL/GenBank/DDBJ databases">
        <title>Sequencing the genomes of 1000 actinobacteria strains.</title>
        <authorList>
            <person name="Klenk H.-P."/>
        </authorList>
    </citation>
    <scope>NUCLEOTIDE SEQUENCE [LARGE SCALE GENOMIC DNA]</scope>
    <source>
        <strain evidence="2 3">DSM 44442</strain>
    </source>
</reference>